<dbReference type="RefSeq" id="XP_041196567.1">
    <property type="nucleotide sequence ID" value="XM_041344357.1"/>
</dbReference>
<proteinExistence type="predicted"/>
<feature type="region of interest" description="Disordered" evidence="1">
    <location>
        <begin position="63"/>
        <end position="82"/>
    </location>
</feature>
<organism evidence="2 3">
    <name type="scientific">Suillus subaureus</name>
    <dbReference type="NCBI Taxonomy" id="48587"/>
    <lineage>
        <taxon>Eukaryota</taxon>
        <taxon>Fungi</taxon>
        <taxon>Dikarya</taxon>
        <taxon>Basidiomycota</taxon>
        <taxon>Agaricomycotina</taxon>
        <taxon>Agaricomycetes</taxon>
        <taxon>Agaricomycetidae</taxon>
        <taxon>Boletales</taxon>
        <taxon>Suillineae</taxon>
        <taxon>Suillaceae</taxon>
        <taxon>Suillus</taxon>
    </lineage>
</organism>
<evidence type="ECO:0000256" key="1">
    <source>
        <dbReference type="SAM" id="MobiDB-lite"/>
    </source>
</evidence>
<keyword evidence="3" id="KW-1185">Reference proteome</keyword>
<protein>
    <submittedName>
        <fullName evidence="2">Uncharacterized protein</fullName>
    </submittedName>
</protein>
<comment type="caution">
    <text evidence="2">The sequence shown here is derived from an EMBL/GenBank/DDBJ whole genome shotgun (WGS) entry which is preliminary data.</text>
</comment>
<dbReference type="GeneID" id="64638373"/>
<accession>A0A9P7EIC5</accession>
<dbReference type="Proteomes" id="UP000807769">
    <property type="component" value="Unassembled WGS sequence"/>
</dbReference>
<sequence>MRKGSLKLRWRDTEEQKRCEERLKLETKQMQREEEERQRREEERRRVEELRKAEARCKYEEGRIGRKEDAHRRAKEVHQKRKEELCRTLEEERMRRKKHAEKGKKRFVTRRLPMLLSLALNLKQNKPSIAEGKKILLLCGVHRRRASESKESLRNGNGKKN</sequence>
<reference evidence="2" key="1">
    <citation type="journal article" date="2020" name="New Phytol.">
        <title>Comparative genomics reveals dynamic genome evolution in host specialist ectomycorrhizal fungi.</title>
        <authorList>
            <person name="Lofgren L.A."/>
            <person name="Nguyen N.H."/>
            <person name="Vilgalys R."/>
            <person name="Ruytinx J."/>
            <person name="Liao H.L."/>
            <person name="Branco S."/>
            <person name="Kuo A."/>
            <person name="LaButti K."/>
            <person name="Lipzen A."/>
            <person name="Andreopoulos W."/>
            <person name="Pangilinan J."/>
            <person name="Riley R."/>
            <person name="Hundley H."/>
            <person name="Na H."/>
            <person name="Barry K."/>
            <person name="Grigoriev I.V."/>
            <person name="Stajich J.E."/>
            <person name="Kennedy P.G."/>
        </authorList>
    </citation>
    <scope>NUCLEOTIDE SEQUENCE</scope>
    <source>
        <strain evidence="2">MN1</strain>
    </source>
</reference>
<feature type="region of interest" description="Disordered" evidence="1">
    <location>
        <begin position="25"/>
        <end position="46"/>
    </location>
</feature>
<gene>
    <name evidence="2" type="ORF">BJ212DRAFT_924254</name>
</gene>
<dbReference type="AlphaFoldDB" id="A0A9P7EIC5"/>
<evidence type="ECO:0000313" key="2">
    <source>
        <dbReference type="EMBL" id="KAG1821827.1"/>
    </source>
</evidence>
<evidence type="ECO:0000313" key="3">
    <source>
        <dbReference type="Proteomes" id="UP000807769"/>
    </source>
</evidence>
<dbReference type="EMBL" id="JABBWG010000006">
    <property type="protein sequence ID" value="KAG1821827.1"/>
    <property type="molecule type" value="Genomic_DNA"/>
</dbReference>
<name>A0A9P7EIC5_9AGAM</name>